<dbReference type="InterPro" id="IPR005139">
    <property type="entry name" value="PCRF"/>
</dbReference>
<organism evidence="5 7">
    <name type="scientific">Schizosaccharomyces japonicus (strain yFS275 / FY16936)</name>
    <name type="common">Fission yeast</name>
    <dbReference type="NCBI Taxonomy" id="402676"/>
    <lineage>
        <taxon>Eukaryota</taxon>
        <taxon>Fungi</taxon>
        <taxon>Dikarya</taxon>
        <taxon>Ascomycota</taxon>
        <taxon>Taphrinomycotina</taxon>
        <taxon>Schizosaccharomycetes</taxon>
        <taxon>Schizosaccharomycetales</taxon>
        <taxon>Schizosaccharomycetaceae</taxon>
        <taxon>Schizosaccharomyces</taxon>
    </lineage>
</organism>
<evidence type="ECO:0000256" key="3">
    <source>
        <dbReference type="ARBA" id="ARBA00022917"/>
    </source>
</evidence>
<evidence type="ECO:0000313" key="6">
    <source>
        <dbReference type="JaponicusDB" id="SJAG_01518"/>
    </source>
</evidence>
<dbReference type="PANTHER" id="PTHR43804">
    <property type="entry name" value="LD18447P"/>
    <property type="match status" value="1"/>
</dbReference>
<dbReference type="STRING" id="402676.B6JY59"/>
<dbReference type="PANTHER" id="PTHR43804:SF7">
    <property type="entry name" value="LD18447P"/>
    <property type="match status" value="1"/>
</dbReference>
<evidence type="ECO:0000313" key="7">
    <source>
        <dbReference type="Proteomes" id="UP000001744"/>
    </source>
</evidence>
<dbReference type="Gene3D" id="3.30.160.20">
    <property type="match status" value="1"/>
</dbReference>
<dbReference type="Gene3D" id="3.30.70.1660">
    <property type="match status" value="1"/>
</dbReference>
<dbReference type="OMA" id="ERYCAFR"/>
<name>B6JY59_SCHJY</name>
<dbReference type="JaponicusDB" id="SJAG_01518">
    <property type="gene designation" value="mrf1"/>
</dbReference>
<proteinExistence type="inferred from homology"/>
<accession>B6JY59</accession>
<comment type="similarity">
    <text evidence="1">Belongs to the prokaryotic/mitochondrial release factor family.</text>
</comment>
<feature type="domain" description="Prokaryotic-type class I peptide chain release factors" evidence="4">
    <location>
        <begin position="278"/>
        <end position="294"/>
    </location>
</feature>
<dbReference type="GO" id="GO:0005743">
    <property type="term" value="C:mitochondrial inner membrane"/>
    <property type="evidence" value="ECO:0007669"/>
    <property type="project" value="EnsemblFungi"/>
</dbReference>
<dbReference type="SUPFAM" id="SSF75620">
    <property type="entry name" value="Release factor"/>
    <property type="match status" value="1"/>
</dbReference>
<dbReference type="GO" id="GO:0032543">
    <property type="term" value="P:mitochondrial translation"/>
    <property type="evidence" value="ECO:0007669"/>
    <property type="project" value="UniProtKB-ARBA"/>
</dbReference>
<dbReference type="Pfam" id="PF03462">
    <property type="entry name" value="PCRF"/>
    <property type="match status" value="1"/>
</dbReference>
<protein>
    <submittedName>
        <fullName evidence="5">Peptide chain release factor</fullName>
    </submittedName>
</protein>
<dbReference type="AlphaFoldDB" id="B6JY59"/>
<dbReference type="InterPro" id="IPR045853">
    <property type="entry name" value="Pep_chain_release_fac_I_sf"/>
</dbReference>
<reference evidence="5 7" key="1">
    <citation type="journal article" date="2011" name="Science">
        <title>Comparative functional genomics of the fission yeasts.</title>
        <authorList>
            <person name="Rhind N."/>
            <person name="Chen Z."/>
            <person name="Yassour M."/>
            <person name="Thompson D.A."/>
            <person name="Haas B.J."/>
            <person name="Habib N."/>
            <person name="Wapinski I."/>
            <person name="Roy S."/>
            <person name="Lin M.F."/>
            <person name="Heiman D.I."/>
            <person name="Young S.K."/>
            <person name="Furuya K."/>
            <person name="Guo Y."/>
            <person name="Pidoux A."/>
            <person name="Chen H.M."/>
            <person name="Robbertse B."/>
            <person name="Goldberg J.M."/>
            <person name="Aoki K."/>
            <person name="Bayne E.H."/>
            <person name="Berlin A.M."/>
            <person name="Desjardins C.A."/>
            <person name="Dobbs E."/>
            <person name="Dukaj L."/>
            <person name="Fan L."/>
            <person name="FitzGerald M.G."/>
            <person name="French C."/>
            <person name="Gujja S."/>
            <person name="Hansen K."/>
            <person name="Keifenheim D."/>
            <person name="Levin J.Z."/>
            <person name="Mosher R.A."/>
            <person name="Mueller C.A."/>
            <person name="Pfiffner J."/>
            <person name="Priest M."/>
            <person name="Russ C."/>
            <person name="Smialowska A."/>
            <person name="Swoboda P."/>
            <person name="Sykes S.M."/>
            <person name="Vaughn M."/>
            <person name="Vengrova S."/>
            <person name="Yoder R."/>
            <person name="Zeng Q."/>
            <person name="Allshire R."/>
            <person name="Baulcombe D."/>
            <person name="Birren B.W."/>
            <person name="Brown W."/>
            <person name="Ekwall K."/>
            <person name="Kellis M."/>
            <person name="Leatherwood J."/>
            <person name="Levin H."/>
            <person name="Margalit H."/>
            <person name="Martienssen R."/>
            <person name="Nieduszynski C.A."/>
            <person name="Spatafora J.W."/>
            <person name="Friedman N."/>
            <person name="Dalgaard J.Z."/>
            <person name="Baumann P."/>
            <person name="Niki H."/>
            <person name="Regev A."/>
            <person name="Nusbaum C."/>
        </authorList>
    </citation>
    <scope>NUCLEOTIDE SEQUENCE [LARGE SCALE GENOMIC DNA]</scope>
    <source>
        <strain evidence="7">yFS275 / FY16936</strain>
    </source>
</reference>
<dbReference type="FunFam" id="3.30.160.20:FF:000004">
    <property type="entry name" value="Peptide chain release factor 1"/>
    <property type="match status" value="1"/>
</dbReference>
<dbReference type="Proteomes" id="UP000001744">
    <property type="component" value="Unassembled WGS sequence"/>
</dbReference>
<dbReference type="VEuPathDB" id="FungiDB:SJAG_01518"/>
<evidence type="ECO:0000256" key="2">
    <source>
        <dbReference type="ARBA" id="ARBA00022481"/>
    </source>
</evidence>
<dbReference type="InterPro" id="IPR000352">
    <property type="entry name" value="Pep_chain_release_fac_I"/>
</dbReference>
<dbReference type="SMART" id="SM00937">
    <property type="entry name" value="PCRF"/>
    <property type="match status" value="1"/>
</dbReference>
<keyword evidence="3" id="KW-0648">Protein biosynthesis</keyword>
<dbReference type="GeneID" id="7048703"/>
<evidence type="ECO:0000256" key="1">
    <source>
        <dbReference type="ARBA" id="ARBA00010835"/>
    </source>
</evidence>
<dbReference type="eggNOG" id="KOG2726">
    <property type="taxonomic scope" value="Eukaryota"/>
</dbReference>
<dbReference type="PROSITE" id="PS00745">
    <property type="entry name" value="RF_PROK_I"/>
    <property type="match status" value="1"/>
</dbReference>
<dbReference type="RefSeq" id="XP_002172770.2">
    <property type="nucleotide sequence ID" value="XM_002172734.2"/>
</dbReference>
<gene>
    <name evidence="6" type="primary">mrf1</name>
    <name evidence="5" type="ORF">SJAG_01518</name>
</gene>
<dbReference type="OrthoDB" id="2019491at2759"/>
<sequence length="424" mass="48456">MNFAQKVHFLGVSGLRVRGILNKRFRNVPVRRFIDSIATKLCLSESEKQLLEFSRLLCQTETKLHQKPHQLSQNESKDHVLEQLSVLPWKSICSTYQTFQVLTKQLRELGQFMNDESDKELLQLAESENNEIMKKTHDVLEGMHKLLSLKPNNYQAPALLEVRAGVGGSEAALFASELLSMYERYCAFRNWKWKPLSLSKTENGNGITEAIVSVSGHVYGELFHEAGVHRVQRTPATETKGRLHTSTVSVIVLPTVNSQTLETESKLDANDIRVDVMRAKGAGGQHVNRTESAVRLTHIPSGITVCMQDSRSQHENKERALLILRSRVAALRHENLQKQQHDARRKQVSSPVRSEKIRTYNYAQNRITDHRCSCSMYDTEGFMEGSKQTEQFFSRIRNWFSQQQFQLLLQNLRMLHDTGTNPAS</sequence>
<evidence type="ECO:0000259" key="4">
    <source>
        <dbReference type="PROSITE" id="PS00745"/>
    </source>
</evidence>
<dbReference type="EMBL" id="KE651168">
    <property type="protein sequence ID" value="EEB06477.2"/>
    <property type="molecule type" value="Genomic_DNA"/>
</dbReference>
<evidence type="ECO:0000313" key="5">
    <source>
        <dbReference type="EMBL" id="EEB06477.2"/>
    </source>
</evidence>
<keyword evidence="2" id="KW-0488">Methylation</keyword>
<dbReference type="Pfam" id="PF00472">
    <property type="entry name" value="RF-1"/>
    <property type="match status" value="1"/>
</dbReference>
<dbReference type="InterPro" id="IPR050057">
    <property type="entry name" value="Prokaryotic/Mito_RF"/>
</dbReference>
<dbReference type="HOGENOM" id="CLU_036856_0_8_1"/>
<keyword evidence="7" id="KW-1185">Reference proteome</keyword>
<dbReference type="GO" id="GO:0003747">
    <property type="term" value="F:translation release factor activity"/>
    <property type="evidence" value="ECO:0007669"/>
    <property type="project" value="InterPro"/>
</dbReference>